<accession>A0AAD7GV01</accession>
<feature type="non-terminal residue" evidence="1">
    <location>
        <position position="106"/>
    </location>
</feature>
<gene>
    <name evidence="1" type="ORF">B0H16DRAFT_1274673</name>
</gene>
<organism evidence="1 2">
    <name type="scientific">Mycena metata</name>
    <dbReference type="NCBI Taxonomy" id="1033252"/>
    <lineage>
        <taxon>Eukaryota</taxon>
        <taxon>Fungi</taxon>
        <taxon>Dikarya</taxon>
        <taxon>Basidiomycota</taxon>
        <taxon>Agaricomycotina</taxon>
        <taxon>Agaricomycetes</taxon>
        <taxon>Agaricomycetidae</taxon>
        <taxon>Agaricales</taxon>
        <taxon>Marasmiineae</taxon>
        <taxon>Mycenaceae</taxon>
        <taxon>Mycena</taxon>
    </lineage>
</organism>
<feature type="non-terminal residue" evidence="1">
    <location>
        <position position="1"/>
    </location>
</feature>
<dbReference type="AlphaFoldDB" id="A0AAD7GV01"/>
<evidence type="ECO:0000313" key="1">
    <source>
        <dbReference type="EMBL" id="KAJ7705716.1"/>
    </source>
</evidence>
<protein>
    <recommendedName>
        <fullName evidence="3">F-box domain-containing protein</fullName>
    </recommendedName>
</protein>
<keyword evidence="2" id="KW-1185">Reference proteome</keyword>
<proteinExistence type="predicted"/>
<reference evidence="1" key="1">
    <citation type="submission" date="2023-03" db="EMBL/GenBank/DDBJ databases">
        <title>Massive genome expansion in bonnet fungi (Mycena s.s.) driven by repeated elements and novel gene families across ecological guilds.</title>
        <authorList>
            <consortium name="Lawrence Berkeley National Laboratory"/>
            <person name="Harder C.B."/>
            <person name="Miyauchi S."/>
            <person name="Viragh M."/>
            <person name="Kuo A."/>
            <person name="Thoen E."/>
            <person name="Andreopoulos B."/>
            <person name="Lu D."/>
            <person name="Skrede I."/>
            <person name="Drula E."/>
            <person name="Henrissat B."/>
            <person name="Morin E."/>
            <person name="Kohler A."/>
            <person name="Barry K."/>
            <person name="LaButti K."/>
            <person name="Morin E."/>
            <person name="Salamov A."/>
            <person name="Lipzen A."/>
            <person name="Mereny Z."/>
            <person name="Hegedus B."/>
            <person name="Baldrian P."/>
            <person name="Stursova M."/>
            <person name="Weitz H."/>
            <person name="Taylor A."/>
            <person name="Grigoriev I.V."/>
            <person name="Nagy L.G."/>
            <person name="Martin F."/>
            <person name="Kauserud H."/>
        </authorList>
    </citation>
    <scope>NUCLEOTIDE SEQUENCE</scope>
    <source>
        <strain evidence="1">CBHHK182m</strain>
    </source>
</reference>
<evidence type="ECO:0000313" key="2">
    <source>
        <dbReference type="Proteomes" id="UP001215598"/>
    </source>
</evidence>
<dbReference type="Proteomes" id="UP001215598">
    <property type="component" value="Unassembled WGS sequence"/>
</dbReference>
<sequence>NGTAIESEIPAILDIISAGQHRLDALDPQIHTLQTTLAQLVRGRADTVGFFRQHRAIIFASTCTPGAALRHLSLVGPRFGRGQPPWHLGHICRSWRHIARSFPALW</sequence>
<name>A0AAD7GV01_9AGAR</name>
<evidence type="ECO:0008006" key="3">
    <source>
        <dbReference type="Google" id="ProtNLM"/>
    </source>
</evidence>
<comment type="caution">
    <text evidence="1">The sequence shown here is derived from an EMBL/GenBank/DDBJ whole genome shotgun (WGS) entry which is preliminary data.</text>
</comment>
<dbReference type="EMBL" id="JARKIB010000468">
    <property type="protein sequence ID" value="KAJ7705716.1"/>
    <property type="molecule type" value="Genomic_DNA"/>
</dbReference>